<dbReference type="InterPro" id="IPR036388">
    <property type="entry name" value="WH-like_DNA-bd_sf"/>
</dbReference>
<dbReference type="GO" id="GO:0000976">
    <property type="term" value="F:transcription cis-regulatory region binding"/>
    <property type="evidence" value="ECO:0007669"/>
    <property type="project" value="TreeGrafter"/>
</dbReference>
<evidence type="ECO:0000256" key="2">
    <source>
        <dbReference type="ARBA" id="ARBA00023012"/>
    </source>
</evidence>
<evidence type="ECO:0000256" key="7">
    <source>
        <dbReference type="PROSITE-ProRule" id="PRU01091"/>
    </source>
</evidence>
<evidence type="ECO:0000256" key="1">
    <source>
        <dbReference type="ARBA" id="ARBA00022553"/>
    </source>
</evidence>
<dbReference type="CDD" id="cd00383">
    <property type="entry name" value="trans_reg_C"/>
    <property type="match status" value="1"/>
</dbReference>
<dbReference type="SMART" id="SM00448">
    <property type="entry name" value="REC"/>
    <property type="match status" value="1"/>
</dbReference>
<keyword evidence="1 6" id="KW-0597">Phosphoprotein</keyword>
<feature type="modified residue" description="4-aspartylphosphate" evidence="6">
    <location>
        <position position="54"/>
    </location>
</feature>
<dbReference type="InterPro" id="IPR001867">
    <property type="entry name" value="OmpR/PhoB-type_DNA-bd"/>
</dbReference>
<organism evidence="10 11">
    <name type="scientific">Peptoniphilus indolicus</name>
    <dbReference type="NCBI Taxonomy" id="33030"/>
    <lineage>
        <taxon>Bacteria</taxon>
        <taxon>Bacillati</taxon>
        <taxon>Bacillota</taxon>
        <taxon>Tissierellia</taxon>
        <taxon>Tissierellales</taxon>
        <taxon>Peptoniphilaceae</taxon>
        <taxon>Peptoniphilus</taxon>
    </lineage>
</organism>
<evidence type="ECO:0000313" key="11">
    <source>
        <dbReference type="Proteomes" id="UP000254777"/>
    </source>
</evidence>
<dbReference type="RefSeq" id="WP_004820805.1">
    <property type="nucleotide sequence ID" value="NZ_UGTH01000001.1"/>
</dbReference>
<dbReference type="Gene3D" id="1.10.10.10">
    <property type="entry name" value="Winged helix-like DNA-binding domain superfamily/Winged helix DNA-binding domain"/>
    <property type="match status" value="1"/>
</dbReference>
<evidence type="ECO:0000313" key="10">
    <source>
        <dbReference type="EMBL" id="SUB75639.1"/>
    </source>
</evidence>
<dbReference type="Gene3D" id="3.40.50.2300">
    <property type="match status" value="1"/>
</dbReference>
<dbReference type="SUPFAM" id="SSF46894">
    <property type="entry name" value="C-terminal effector domain of the bipartite response regulators"/>
    <property type="match status" value="1"/>
</dbReference>
<dbReference type="SMART" id="SM00862">
    <property type="entry name" value="Trans_reg_C"/>
    <property type="match status" value="1"/>
</dbReference>
<dbReference type="InterPro" id="IPR001789">
    <property type="entry name" value="Sig_transdc_resp-reg_receiver"/>
</dbReference>
<dbReference type="InterPro" id="IPR011006">
    <property type="entry name" value="CheY-like_superfamily"/>
</dbReference>
<dbReference type="GO" id="GO:0005829">
    <property type="term" value="C:cytosol"/>
    <property type="evidence" value="ECO:0007669"/>
    <property type="project" value="TreeGrafter"/>
</dbReference>
<evidence type="ECO:0000259" key="8">
    <source>
        <dbReference type="PROSITE" id="PS50110"/>
    </source>
</evidence>
<evidence type="ECO:0000256" key="6">
    <source>
        <dbReference type="PROSITE-ProRule" id="PRU00169"/>
    </source>
</evidence>
<evidence type="ECO:0000256" key="4">
    <source>
        <dbReference type="ARBA" id="ARBA00023125"/>
    </source>
</evidence>
<dbReference type="PROSITE" id="PS50110">
    <property type="entry name" value="RESPONSE_REGULATORY"/>
    <property type="match status" value="1"/>
</dbReference>
<evidence type="ECO:0000256" key="3">
    <source>
        <dbReference type="ARBA" id="ARBA00023015"/>
    </source>
</evidence>
<dbReference type="PANTHER" id="PTHR48111:SF21">
    <property type="entry name" value="DNA-BINDING DUAL MASTER TRANSCRIPTIONAL REGULATOR RPAA"/>
    <property type="match status" value="1"/>
</dbReference>
<keyword evidence="4 7" id="KW-0238">DNA-binding</keyword>
<dbReference type="GO" id="GO:0000156">
    <property type="term" value="F:phosphorelay response regulator activity"/>
    <property type="evidence" value="ECO:0007669"/>
    <property type="project" value="TreeGrafter"/>
</dbReference>
<gene>
    <name evidence="10" type="primary">yycF_2</name>
    <name evidence="10" type="ORF">NCTC11088_01437</name>
</gene>
<evidence type="ECO:0000259" key="9">
    <source>
        <dbReference type="PROSITE" id="PS51755"/>
    </source>
</evidence>
<dbReference type="PROSITE" id="PS51755">
    <property type="entry name" value="OMPR_PHOB"/>
    <property type="match status" value="1"/>
</dbReference>
<feature type="domain" description="Response regulatory" evidence="8">
    <location>
        <begin position="5"/>
        <end position="118"/>
    </location>
</feature>
<name>A0A379DCP5_9FIRM</name>
<feature type="DNA-binding region" description="OmpR/PhoB-type" evidence="7">
    <location>
        <begin position="128"/>
        <end position="226"/>
    </location>
</feature>
<dbReference type="AlphaFoldDB" id="A0A379DCP5"/>
<feature type="domain" description="OmpR/PhoB-type" evidence="9">
    <location>
        <begin position="128"/>
        <end position="226"/>
    </location>
</feature>
<protein>
    <submittedName>
        <fullName evidence="10">Transcriptional regulatory protein YycF</fullName>
    </submittedName>
</protein>
<dbReference type="Pfam" id="PF00486">
    <property type="entry name" value="Trans_reg_C"/>
    <property type="match status" value="1"/>
</dbReference>
<accession>A0A379DCP5</accession>
<dbReference type="Gene3D" id="6.10.250.690">
    <property type="match status" value="1"/>
</dbReference>
<reference evidence="10 11" key="1">
    <citation type="submission" date="2018-06" db="EMBL/GenBank/DDBJ databases">
        <authorList>
            <consortium name="Pathogen Informatics"/>
            <person name="Doyle S."/>
        </authorList>
    </citation>
    <scope>NUCLEOTIDE SEQUENCE [LARGE SCALE GENOMIC DNA]</scope>
    <source>
        <strain evidence="10 11">NCTC11088</strain>
    </source>
</reference>
<proteinExistence type="predicted"/>
<dbReference type="EMBL" id="UGTH01000001">
    <property type="protein sequence ID" value="SUB75639.1"/>
    <property type="molecule type" value="Genomic_DNA"/>
</dbReference>
<dbReference type="InterPro" id="IPR016032">
    <property type="entry name" value="Sig_transdc_resp-reg_C-effctor"/>
</dbReference>
<dbReference type="InterPro" id="IPR039420">
    <property type="entry name" value="WalR-like"/>
</dbReference>
<dbReference type="Proteomes" id="UP000254777">
    <property type="component" value="Unassembled WGS sequence"/>
</dbReference>
<evidence type="ECO:0000256" key="5">
    <source>
        <dbReference type="ARBA" id="ARBA00023163"/>
    </source>
</evidence>
<dbReference type="GO" id="GO:0006355">
    <property type="term" value="P:regulation of DNA-templated transcription"/>
    <property type="evidence" value="ECO:0007669"/>
    <property type="project" value="InterPro"/>
</dbReference>
<keyword evidence="3" id="KW-0805">Transcription regulation</keyword>
<dbReference type="Pfam" id="PF00072">
    <property type="entry name" value="Response_reg"/>
    <property type="match status" value="1"/>
</dbReference>
<keyword evidence="5" id="KW-0804">Transcription</keyword>
<dbReference type="GO" id="GO:0032993">
    <property type="term" value="C:protein-DNA complex"/>
    <property type="evidence" value="ECO:0007669"/>
    <property type="project" value="TreeGrafter"/>
</dbReference>
<dbReference type="CDD" id="cd17574">
    <property type="entry name" value="REC_OmpR"/>
    <property type="match status" value="1"/>
</dbReference>
<dbReference type="PANTHER" id="PTHR48111">
    <property type="entry name" value="REGULATOR OF RPOS"/>
    <property type="match status" value="1"/>
</dbReference>
<keyword evidence="2" id="KW-0902">Two-component regulatory system</keyword>
<dbReference type="SUPFAM" id="SSF52172">
    <property type="entry name" value="CheY-like"/>
    <property type="match status" value="1"/>
</dbReference>
<sequence length="228" mass="26336">MTKGLVYVADDEKDIRELIKSFLEEAGHTVKIFENGDLLFEEFKNQEPDLIIFDVMMRGTDGFAVTNKIREISEIPILLLTARDTDMDYITGFTAGCDDYFTKPFSLVKLMMRVNAILKRENKTKKESDELVFGDITLFPSLKKCEINEAEINLTKTEYSLLSYLIERKDLAVSREELLNEVWGYSVSVETRVTDDTIKRLRKKLKDSGSEVQIETVWGYGFRLKLKD</sequence>